<evidence type="ECO:0000256" key="5">
    <source>
        <dbReference type="ARBA" id="ARBA00023002"/>
    </source>
</evidence>
<comment type="cofactor">
    <cofactor evidence="1">
        <name>FAD</name>
        <dbReference type="ChEBI" id="CHEBI:57692"/>
    </cofactor>
</comment>
<name>A0A1A3KE36_MYCAS</name>
<keyword evidence="3" id="KW-0285">Flavoprotein</keyword>
<accession>A0A1A3KE36</accession>
<dbReference type="InterPro" id="IPR038220">
    <property type="entry name" value="PHOX_C_sf"/>
</dbReference>
<evidence type="ECO:0000259" key="7">
    <source>
        <dbReference type="Pfam" id="PF07976"/>
    </source>
</evidence>
<dbReference type="RefSeq" id="WP_065141351.1">
    <property type="nucleotide sequence ID" value="NZ_LZLM01000113.1"/>
</dbReference>
<evidence type="ECO:0000259" key="6">
    <source>
        <dbReference type="Pfam" id="PF01494"/>
    </source>
</evidence>
<proteinExistence type="inferred from homology"/>
<dbReference type="InterPro" id="IPR036249">
    <property type="entry name" value="Thioredoxin-like_sf"/>
</dbReference>
<dbReference type="PANTHER" id="PTHR43004:SF19">
    <property type="entry name" value="BINDING MONOOXYGENASE, PUTATIVE (JCVI)-RELATED"/>
    <property type="match status" value="1"/>
</dbReference>
<dbReference type="SUPFAM" id="SSF51905">
    <property type="entry name" value="FAD/NAD(P)-binding domain"/>
    <property type="match status" value="1"/>
</dbReference>
<evidence type="ECO:0000313" key="9">
    <source>
        <dbReference type="Proteomes" id="UP000093925"/>
    </source>
</evidence>
<reference evidence="8 9" key="1">
    <citation type="submission" date="2016-06" db="EMBL/GenBank/DDBJ databases">
        <authorList>
            <person name="Kjaerup R.B."/>
            <person name="Dalgaard T.S."/>
            <person name="Juul-Madsen H.R."/>
        </authorList>
    </citation>
    <scope>NUCLEOTIDE SEQUENCE [LARGE SCALE GENOMIC DNA]</scope>
    <source>
        <strain evidence="8 9">1276495.2</strain>
    </source>
</reference>
<keyword evidence="5" id="KW-0560">Oxidoreductase</keyword>
<dbReference type="AlphaFoldDB" id="A0A1A3KE36"/>
<evidence type="ECO:0000256" key="3">
    <source>
        <dbReference type="ARBA" id="ARBA00022630"/>
    </source>
</evidence>
<dbReference type="InterPro" id="IPR050641">
    <property type="entry name" value="RIFMO-like"/>
</dbReference>
<sequence>MPTFRDPDVLIVGAGPVGLVAGCELARRGVSVRVIDKLPQPTSQSRAIAVHTRSLDMFDRIGIVDELVSTGIKATAMQLYAGHRKLFRVPLGGVEGAFPFTLTTAQTETERVLDERLQSLGAAVERGVELVGLTQDHDAAHLTLRHLNGSIERVRTAWVIGADGGHSAVRRLVGTKLEGCFEGERFVLGDVDAEHRLDLDSMHTFFSADGPVVVLPMRDGRMRFLAQVRAATGTPIDATQEALQAILDRRIGGIRLTRSHWLTSFEVRHARVPAYRWGRVFLAGDAAHIHSPAGGQGMNTGMQDAFNLAWKLAAAIHDDAGDTLLDSYQAERLPVADAVIAFTDRLTRAGTMSGLPSRIRNAVVRVVSHVPATRRAMANTAEETNLAYRHSPLAVGRRPRHAKVAAGDHIPPVPDAAVQKQLSAIQATAHVVLTVAAGEEAPAPAAADLGQVQVLVSDGDASVGGYDTVIADPGGVIARRFGLRNGGRVVIRPDGYLGAVTSLDDTTTIADYFTTLRS</sequence>
<dbReference type="PROSITE" id="PS51257">
    <property type="entry name" value="PROKAR_LIPOPROTEIN"/>
    <property type="match status" value="1"/>
</dbReference>
<dbReference type="InterPro" id="IPR002938">
    <property type="entry name" value="FAD-bd"/>
</dbReference>
<organism evidence="8 9">
    <name type="scientific">Mycobacterium asiaticum</name>
    <dbReference type="NCBI Taxonomy" id="1790"/>
    <lineage>
        <taxon>Bacteria</taxon>
        <taxon>Bacillati</taxon>
        <taxon>Actinomycetota</taxon>
        <taxon>Actinomycetes</taxon>
        <taxon>Mycobacteriales</taxon>
        <taxon>Mycobacteriaceae</taxon>
        <taxon>Mycobacterium</taxon>
    </lineage>
</organism>
<dbReference type="Pfam" id="PF01494">
    <property type="entry name" value="FAD_binding_3"/>
    <property type="match status" value="1"/>
</dbReference>
<dbReference type="Gene3D" id="3.40.30.20">
    <property type="match status" value="1"/>
</dbReference>
<dbReference type="Gene3D" id="3.30.70.2450">
    <property type="match status" value="1"/>
</dbReference>
<dbReference type="PRINTS" id="PR00420">
    <property type="entry name" value="RNGMNOXGNASE"/>
</dbReference>
<comment type="caution">
    <text evidence="8">The sequence shown here is derived from an EMBL/GenBank/DDBJ whole genome shotgun (WGS) entry which is preliminary data.</text>
</comment>
<dbReference type="PANTHER" id="PTHR43004">
    <property type="entry name" value="TRK SYSTEM POTASSIUM UPTAKE PROTEIN"/>
    <property type="match status" value="1"/>
</dbReference>
<feature type="domain" description="Phenol hydroxylase-like C-terminal dimerisation" evidence="7">
    <location>
        <begin position="484"/>
        <end position="515"/>
    </location>
</feature>
<dbReference type="InterPro" id="IPR012941">
    <property type="entry name" value="Phe_hydrox_C_dim_dom"/>
</dbReference>
<dbReference type="EMBL" id="LZLM01000113">
    <property type="protein sequence ID" value="OBJ82281.1"/>
    <property type="molecule type" value="Genomic_DNA"/>
</dbReference>
<dbReference type="GO" id="GO:0016709">
    <property type="term" value="F:oxidoreductase activity, acting on paired donors, with incorporation or reduction of molecular oxygen, NAD(P)H as one donor, and incorporation of one atom of oxygen"/>
    <property type="evidence" value="ECO:0007669"/>
    <property type="project" value="UniProtKB-ARBA"/>
</dbReference>
<comment type="similarity">
    <text evidence="2">Belongs to the PheA/TfdB FAD monooxygenase family.</text>
</comment>
<feature type="domain" description="FAD-binding" evidence="6">
    <location>
        <begin position="8"/>
        <end position="342"/>
    </location>
</feature>
<dbReference type="GO" id="GO:0071949">
    <property type="term" value="F:FAD binding"/>
    <property type="evidence" value="ECO:0007669"/>
    <property type="project" value="InterPro"/>
</dbReference>
<dbReference type="InterPro" id="IPR036188">
    <property type="entry name" value="FAD/NAD-bd_sf"/>
</dbReference>
<dbReference type="SUPFAM" id="SSF52833">
    <property type="entry name" value="Thioredoxin-like"/>
    <property type="match status" value="1"/>
</dbReference>
<gene>
    <name evidence="8" type="ORF">A5640_21500</name>
</gene>
<dbReference type="Pfam" id="PF07976">
    <property type="entry name" value="Phe_hydrox_dim"/>
    <property type="match status" value="1"/>
</dbReference>
<evidence type="ECO:0000256" key="4">
    <source>
        <dbReference type="ARBA" id="ARBA00022827"/>
    </source>
</evidence>
<protein>
    <submittedName>
        <fullName evidence="8">Uncharacterized protein</fullName>
    </submittedName>
</protein>
<evidence type="ECO:0000256" key="1">
    <source>
        <dbReference type="ARBA" id="ARBA00001974"/>
    </source>
</evidence>
<dbReference type="Gene3D" id="3.50.50.60">
    <property type="entry name" value="FAD/NAD(P)-binding domain"/>
    <property type="match status" value="1"/>
</dbReference>
<evidence type="ECO:0000256" key="2">
    <source>
        <dbReference type="ARBA" id="ARBA00007801"/>
    </source>
</evidence>
<evidence type="ECO:0000313" key="8">
    <source>
        <dbReference type="EMBL" id="OBJ82281.1"/>
    </source>
</evidence>
<dbReference type="Proteomes" id="UP000093925">
    <property type="component" value="Unassembled WGS sequence"/>
</dbReference>
<keyword evidence="4" id="KW-0274">FAD</keyword>